<evidence type="ECO:0000256" key="7">
    <source>
        <dbReference type="SAM" id="Phobius"/>
    </source>
</evidence>
<dbReference type="Proteomes" id="UP000285579">
    <property type="component" value="Unassembled WGS sequence"/>
</dbReference>
<organism evidence="9 11">
    <name type="scientific">Staphylococcus xylosus</name>
    <dbReference type="NCBI Taxonomy" id="1288"/>
    <lineage>
        <taxon>Bacteria</taxon>
        <taxon>Bacillati</taxon>
        <taxon>Bacillota</taxon>
        <taxon>Bacilli</taxon>
        <taxon>Bacillales</taxon>
        <taxon>Staphylococcaceae</taxon>
        <taxon>Staphylococcus</taxon>
    </lineage>
</organism>
<evidence type="ECO:0000256" key="4">
    <source>
        <dbReference type="ARBA" id="ARBA00022692"/>
    </source>
</evidence>
<dbReference type="Proteomes" id="UP000285567">
    <property type="component" value="Unassembled WGS sequence"/>
</dbReference>
<keyword evidence="11" id="KW-1185">Reference proteome</keyword>
<comment type="caution">
    <text evidence="9">The sequence shown here is derived from an EMBL/GenBank/DDBJ whole genome shotgun (WGS) entry which is preliminary data.</text>
</comment>
<dbReference type="Proteomes" id="UP000307747">
    <property type="component" value="Unassembled WGS sequence"/>
</dbReference>
<reference evidence="11 12" key="1">
    <citation type="journal article" date="2016" name="Front. Microbiol.">
        <title>Comprehensive Phylogenetic Analysis of Bovine Non-aureus Staphylococci Species Based on Whole-Genome Sequencing.</title>
        <authorList>
            <person name="Naushad S."/>
            <person name="Barkema H.W."/>
            <person name="Luby C."/>
            <person name="Condas L.A."/>
            <person name="Nobrega D.B."/>
            <person name="Carson D.A."/>
            <person name="De Buck J."/>
        </authorList>
    </citation>
    <scope>NUCLEOTIDE SEQUENCE [LARGE SCALE GENOMIC DNA]</scope>
    <source>
        <strain evidence="9 11">SNUC 102</strain>
        <strain evidence="8 12">SNUC 1349</strain>
    </source>
</reference>
<dbReference type="EMBL" id="VBTJ01000001">
    <property type="protein sequence ID" value="TLP91099.1"/>
    <property type="molecule type" value="Genomic_DNA"/>
</dbReference>
<dbReference type="PANTHER" id="PTHR34583:SF2">
    <property type="entry name" value="ANTIPORTER SUBUNIT MNHC2-RELATED"/>
    <property type="match status" value="1"/>
</dbReference>
<dbReference type="GO" id="GO:0005886">
    <property type="term" value="C:plasma membrane"/>
    <property type="evidence" value="ECO:0007669"/>
    <property type="project" value="UniProtKB-SubCell"/>
</dbReference>
<dbReference type="KEGG" id="sxl:SXYLSMQ121_1825"/>
<name>A0A060MKM0_STAXY</name>
<protein>
    <submittedName>
        <fullName evidence="10">Na(+)/H(+) antiporter subunit C</fullName>
    </submittedName>
    <submittedName>
        <fullName evidence="9">Na+/H+ antiporter subunit C</fullName>
    </submittedName>
</protein>
<evidence type="ECO:0000313" key="12">
    <source>
        <dbReference type="Proteomes" id="UP000285579"/>
    </source>
</evidence>
<evidence type="ECO:0000256" key="2">
    <source>
        <dbReference type="ARBA" id="ARBA00010388"/>
    </source>
</evidence>
<dbReference type="KEGG" id="sxy:BE24_02150"/>
<keyword evidence="3" id="KW-1003">Cell membrane</keyword>
<reference evidence="8" key="2">
    <citation type="submission" date="2018-09" db="EMBL/GenBank/DDBJ databases">
        <authorList>
            <person name="Naushad S."/>
            <person name="De Buck J."/>
        </authorList>
    </citation>
    <scope>NUCLEOTIDE SEQUENCE</scope>
    <source>
        <strain evidence="8">SNUC 1349</strain>
    </source>
</reference>
<keyword evidence="5 7" id="KW-1133">Transmembrane helix</keyword>
<keyword evidence="6 7" id="KW-0472">Membrane</keyword>
<evidence type="ECO:0000256" key="5">
    <source>
        <dbReference type="ARBA" id="ARBA00022989"/>
    </source>
</evidence>
<evidence type="ECO:0000313" key="9">
    <source>
        <dbReference type="EMBL" id="RIN12682.1"/>
    </source>
</evidence>
<evidence type="ECO:0000256" key="6">
    <source>
        <dbReference type="ARBA" id="ARBA00023136"/>
    </source>
</evidence>
<dbReference type="EMBL" id="QXUI01000003">
    <property type="protein sequence ID" value="RIM93048.1"/>
    <property type="molecule type" value="Genomic_DNA"/>
</dbReference>
<dbReference type="STRING" id="1288.AWC37_02160"/>
<evidence type="ECO:0000313" key="10">
    <source>
        <dbReference type="EMBL" id="TLP91099.1"/>
    </source>
</evidence>
<dbReference type="AlphaFoldDB" id="A0A060MKM0"/>
<evidence type="ECO:0000256" key="1">
    <source>
        <dbReference type="ARBA" id="ARBA00004651"/>
    </source>
</evidence>
<sequence length="115" mass="12676">MEIVMIFVCGILTAMSVYLILSKSLIRIIIGTTLQTHTANLFLITMGGLKKGEVPIYEKGITSYVDPIPQALILTAIVISFSVTAFFLVLAFRSYKELGTDNVESMKGVLDNDRE</sequence>
<comment type="similarity">
    <text evidence="2">Belongs to the CPA3 antiporters (TC 2.A.63) subunit C family.</text>
</comment>
<evidence type="ECO:0000313" key="11">
    <source>
        <dbReference type="Proteomes" id="UP000285567"/>
    </source>
</evidence>
<dbReference type="EMBL" id="QXUL01000004">
    <property type="protein sequence ID" value="RIN12682.1"/>
    <property type="molecule type" value="Genomic_DNA"/>
</dbReference>
<dbReference type="KEGG" id="sxo:SXYL_01972"/>
<feature type="transmembrane region" description="Helical" evidence="7">
    <location>
        <begin position="71"/>
        <end position="92"/>
    </location>
</feature>
<dbReference type="GeneID" id="79052333"/>
<dbReference type="InterPro" id="IPR039428">
    <property type="entry name" value="NUOK/Mnh_C1-like"/>
</dbReference>
<dbReference type="NCBIfam" id="NF006372">
    <property type="entry name" value="PRK08600.1"/>
    <property type="match status" value="1"/>
</dbReference>
<evidence type="ECO:0000313" key="8">
    <source>
        <dbReference type="EMBL" id="RIM93048.1"/>
    </source>
</evidence>
<dbReference type="NCBIfam" id="NF006573">
    <property type="entry name" value="PRK09094.1"/>
    <property type="match status" value="1"/>
</dbReference>
<gene>
    <name evidence="9" type="ORF">BU097_01410</name>
    <name evidence="8" type="ORF">BU104_06370</name>
    <name evidence="10" type="ORF">FEZ53_02170</name>
</gene>
<dbReference type="RefSeq" id="WP_017722347.1">
    <property type="nucleotide sequence ID" value="NZ_BKAZ01000016.1"/>
</dbReference>
<dbReference type="PANTHER" id="PTHR34583">
    <property type="entry name" value="ANTIPORTER SUBUNIT MNHC2-RELATED"/>
    <property type="match status" value="1"/>
</dbReference>
<accession>A0A060MKM0</accession>
<dbReference type="eggNOG" id="COG1006">
    <property type="taxonomic scope" value="Bacteria"/>
</dbReference>
<proteinExistence type="inferred from homology"/>
<dbReference type="Pfam" id="PF00420">
    <property type="entry name" value="Oxidored_q2"/>
    <property type="match status" value="1"/>
</dbReference>
<dbReference type="InterPro" id="IPR050601">
    <property type="entry name" value="CPA3_antiporter_subunitC"/>
</dbReference>
<dbReference type="OrthoDB" id="9799219at2"/>
<reference evidence="10 13" key="3">
    <citation type="submission" date="2019-05" db="EMBL/GenBank/DDBJ databases">
        <title>The metagenome of a microbial culture collection derived from dairy environment covers the genomic content of the human microbiome.</title>
        <authorList>
            <person name="Roder T."/>
            <person name="Wuthrich D."/>
            <person name="Sattari Z."/>
            <person name="Von Ah U."/>
            <person name="Bar C."/>
            <person name="Ronchi F."/>
            <person name="Macpherson A.J."/>
            <person name="Ganal-Vonarburg S.C."/>
            <person name="Bruggmann R."/>
            <person name="Vergeres G."/>
        </authorList>
    </citation>
    <scope>NUCLEOTIDE SEQUENCE [LARGE SCALE GENOMIC DNA]</scope>
    <source>
        <strain evidence="10 13">FAM 20833</strain>
    </source>
</reference>
<dbReference type="Gene3D" id="1.10.287.3510">
    <property type="match status" value="1"/>
</dbReference>
<comment type="subcellular location">
    <subcellularLocation>
        <location evidence="1">Cell membrane</location>
        <topology evidence="1">Multi-pass membrane protein</topology>
    </subcellularLocation>
</comment>
<evidence type="ECO:0000256" key="3">
    <source>
        <dbReference type="ARBA" id="ARBA00022475"/>
    </source>
</evidence>
<evidence type="ECO:0000313" key="13">
    <source>
        <dbReference type="Proteomes" id="UP000307747"/>
    </source>
</evidence>
<keyword evidence="4 7" id="KW-0812">Transmembrane</keyword>